<proteinExistence type="predicted"/>
<evidence type="ECO:0000256" key="1">
    <source>
        <dbReference type="SAM" id="MobiDB-lite"/>
    </source>
</evidence>
<protein>
    <submittedName>
        <fullName evidence="2">Uncharacterized protein</fullName>
    </submittedName>
</protein>
<dbReference type="Proteomes" id="UP001430953">
    <property type="component" value="Unassembled WGS sequence"/>
</dbReference>
<feature type="region of interest" description="Disordered" evidence="1">
    <location>
        <begin position="56"/>
        <end position="79"/>
    </location>
</feature>
<evidence type="ECO:0000313" key="2">
    <source>
        <dbReference type="EMBL" id="KAL0103989.1"/>
    </source>
</evidence>
<organism evidence="2 3">
    <name type="scientific">Cardiocondyla obscurior</name>
    <dbReference type="NCBI Taxonomy" id="286306"/>
    <lineage>
        <taxon>Eukaryota</taxon>
        <taxon>Metazoa</taxon>
        <taxon>Ecdysozoa</taxon>
        <taxon>Arthropoda</taxon>
        <taxon>Hexapoda</taxon>
        <taxon>Insecta</taxon>
        <taxon>Pterygota</taxon>
        <taxon>Neoptera</taxon>
        <taxon>Endopterygota</taxon>
        <taxon>Hymenoptera</taxon>
        <taxon>Apocrita</taxon>
        <taxon>Aculeata</taxon>
        <taxon>Formicoidea</taxon>
        <taxon>Formicidae</taxon>
        <taxon>Myrmicinae</taxon>
        <taxon>Cardiocondyla</taxon>
    </lineage>
</organism>
<evidence type="ECO:0000313" key="3">
    <source>
        <dbReference type="Proteomes" id="UP001430953"/>
    </source>
</evidence>
<dbReference type="AlphaFoldDB" id="A0AAW2EJT2"/>
<name>A0AAW2EJT2_9HYME</name>
<sequence>MGKERISEGLDEDISEDDFRPLRFFNFLNDDNDDNNANDDDDNNANEVLEGLVQNHMGEVEEENRENPEEENEEESASEGDFMTEMQQMFDQMFSEIGDDVAITEVTTEITNQTMHCRIFFYYTNDYLFYCIPCFMDEQLLAHEDFKMVRCHRTETFEVLLTEQPINCDKCKNSLAIIINSDMCQSCNP</sequence>
<gene>
    <name evidence="2" type="ORF">PUN28_016977</name>
</gene>
<reference evidence="2 3" key="1">
    <citation type="submission" date="2023-03" db="EMBL/GenBank/DDBJ databases">
        <title>High recombination rates correlate with genetic variation in Cardiocondyla obscurior ants.</title>
        <authorList>
            <person name="Errbii M."/>
        </authorList>
    </citation>
    <scope>NUCLEOTIDE SEQUENCE [LARGE SCALE GENOMIC DNA]</scope>
    <source>
        <strain evidence="2">Alpha-2009</strain>
        <tissue evidence="2">Whole body</tissue>
    </source>
</reference>
<accession>A0AAW2EJT2</accession>
<keyword evidence="3" id="KW-1185">Reference proteome</keyword>
<feature type="compositionally biased region" description="Acidic residues" evidence="1">
    <location>
        <begin position="60"/>
        <end position="78"/>
    </location>
</feature>
<dbReference type="EMBL" id="JADYXP020000020">
    <property type="protein sequence ID" value="KAL0103989.1"/>
    <property type="molecule type" value="Genomic_DNA"/>
</dbReference>
<comment type="caution">
    <text evidence="2">The sequence shown here is derived from an EMBL/GenBank/DDBJ whole genome shotgun (WGS) entry which is preliminary data.</text>
</comment>